<keyword evidence="2" id="KW-1185">Reference proteome</keyword>
<dbReference type="EMBL" id="BQMJ01000045">
    <property type="protein sequence ID" value="GJQ13563.1"/>
    <property type="molecule type" value="Genomic_DNA"/>
</dbReference>
<reference evidence="1" key="1">
    <citation type="journal article" date="2022" name="Proc. Natl. Acad. Sci. U.S.A.">
        <title>Life cycle and functional genomics of the unicellular red alga Galdieria for elucidating algal and plant evolution and industrial use.</title>
        <authorList>
            <person name="Hirooka S."/>
            <person name="Itabashi T."/>
            <person name="Ichinose T.M."/>
            <person name="Onuma R."/>
            <person name="Fujiwara T."/>
            <person name="Yamashita S."/>
            <person name="Jong L.W."/>
            <person name="Tomita R."/>
            <person name="Iwane A.H."/>
            <person name="Miyagishima S.Y."/>
        </authorList>
    </citation>
    <scope>NUCLEOTIDE SEQUENCE</scope>
    <source>
        <strain evidence="1">NBRC 102759</strain>
    </source>
</reference>
<evidence type="ECO:0008006" key="3">
    <source>
        <dbReference type="Google" id="ProtNLM"/>
    </source>
</evidence>
<evidence type="ECO:0000313" key="1">
    <source>
        <dbReference type="EMBL" id="GJQ13563.1"/>
    </source>
</evidence>
<organism evidence="1 2">
    <name type="scientific">Galdieria partita</name>
    <dbReference type="NCBI Taxonomy" id="83374"/>
    <lineage>
        <taxon>Eukaryota</taxon>
        <taxon>Rhodophyta</taxon>
        <taxon>Bangiophyceae</taxon>
        <taxon>Galdieriales</taxon>
        <taxon>Galdieriaceae</taxon>
        <taxon>Galdieria</taxon>
    </lineage>
</organism>
<sequence length="460" mass="51918">MDCYLDCFPNKPTVVRYKLNFLLFKQSVARKNSCLFCSHFIDRTKKCKSYSFAHSSVAAVNRIALTSLSRETTWNAPFQGPGLIFCHSEDRYAFDSKQIGGPIVLKELEEHEETIWKMWYYGRSIGFSSKSNLVDLPTGCIGYATSKDGIQWNRMSGLEEQGSVLAPNRNNEADFDSAHIGVSDVVLRKIESDLANYNVYHLYYFGGSNAISTVQIATSHEKRKRLDVVGLKMLPGLAISTDGFQFTRIRGDCKDGALLPVAPHKDFDSLYCGWPRIVTLDDSHYMMYYHGLDPSSGMFVVGMAISPDGFSRWRKLGPLRGLGWENDKFARPGAFDERGWGTRHVIKNPSDPTKWLMFFEAVSRKGVHSIGIATSQDGLTWSRLVDYPILVPGDDQVQDSWDSGAIGCPHAVIQQDKSIWLYYVGFERKEHGGSFRRTGIGLAFSEGADYTRFRKYKDIQ</sequence>
<dbReference type="Proteomes" id="UP001061958">
    <property type="component" value="Unassembled WGS sequence"/>
</dbReference>
<dbReference type="Gene3D" id="2.115.10.20">
    <property type="entry name" value="Glycosyl hydrolase domain, family 43"/>
    <property type="match status" value="3"/>
</dbReference>
<reference evidence="1" key="2">
    <citation type="submission" date="2022-01" db="EMBL/GenBank/DDBJ databases">
        <authorList>
            <person name="Hirooka S."/>
            <person name="Miyagishima S.Y."/>
        </authorList>
    </citation>
    <scope>NUCLEOTIDE SEQUENCE</scope>
    <source>
        <strain evidence="1">NBRC 102759</strain>
    </source>
</reference>
<dbReference type="PANTHER" id="PTHR35279:SF4">
    <property type="entry name" value="GLYCOSYL HYDROLASE FAMILY 32 N-TERMINAL DOMAIN-CONTAINING PROTEIN"/>
    <property type="match status" value="1"/>
</dbReference>
<dbReference type="SUPFAM" id="SSF75005">
    <property type="entry name" value="Arabinanase/levansucrase/invertase"/>
    <property type="match status" value="2"/>
</dbReference>
<proteinExistence type="predicted"/>
<comment type="caution">
    <text evidence="1">The sequence shown here is derived from an EMBL/GenBank/DDBJ whole genome shotgun (WGS) entry which is preliminary data.</text>
</comment>
<dbReference type="AlphaFoldDB" id="A0A9C7PZB8"/>
<dbReference type="PANTHER" id="PTHR35279">
    <property type="match status" value="1"/>
</dbReference>
<dbReference type="InterPro" id="IPR023296">
    <property type="entry name" value="Glyco_hydro_beta-prop_sf"/>
</dbReference>
<protein>
    <recommendedName>
        <fullName evidence="3">Glycosyl hydrolase family 32 N-terminal domain-containing protein</fullName>
    </recommendedName>
</protein>
<name>A0A9C7PZB8_9RHOD</name>
<gene>
    <name evidence="1" type="ORF">GpartN1_g5354.t1</name>
</gene>
<accession>A0A9C7PZB8</accession>
<dbReference type="OrthoDB" id="3510at2759"/>
<evidence type="ECO:0000313" key="2">
    <source>
        <dbReference type="Proteomes" id="UP001061958"/>
    </source>
</evidence>